<proteinExistence type="predicted"/>
<sequence>MKKIIKIIEYKKNEIFDYINKLSYNINLKELNDFKKK</sequence>
<reference evidence="1" key="1">
    <citation type="journal article" date="2001" name="J. Bacteriol.">
        <title>Degenerative minimalism in the genome of a psyllid endosymbiont.</title>
        <authorList>
            <person name="Clark M.A."/>
            <person name="Baumann L."/>
            <person name="Thao M.L."/>
            <person name="Moran N.A."/>
            <person name="Baumann P."/>
        </authorList>
    </citation>
    <scope>NUCLEOTIDE SEQUENCE</scope>
</reference>
<dbReference type="EMBL" id="AF291051">
    <property type="protein sequence ID" value="AAK17114.1"/>
    <property type="molecule type" value="Genomic_DNA"/>
</dbReference>
<name>Q9AHW7_CARRU</name>
<organism evidence="1">
    <name type="scientific">Carsonella ruddii</name>
    <dbReference type="NCBI Taxonomy" id="114186"/>
    <lineage>
        <taxon>Bacteria</taxon>
        <taxon>Pseudomonadati</taxon>
        <taxon>Pseudomonadota</taxon>
        <taxon>Gammaproteobacteria</taxon>
        <taxon>Oceanospirillales</taxon>
        <taxon>Halomonadaceae</taxon>
        <taxon>Zymobacter group</taxon>
        <taxon>Candidatus Carsonella</taxon>
    </lineage>
</organism>
<protein>
    <submittedName>
        <fullName evidence="1">Uncharacterized protein</fullName>
    </submittedName>
</protein>
<accession>Q9AHW7</accession>
<dbReference type="AlphaFoldDB" id="Q9AHW7"/>
<evidence type="ECO:0000313" key="1">
    <source>
        <dbReference type="EMBL" id="AAK17114.1"/>
    </source>
</evidence>